<protein>
    <recommendedName>
        <fullName evidence="21">Lysosomal dipeptide transporter MFSD1</fullName>
    </recommendedName>
    <alternativeName>
        <fullName evidence="22">Major facilitator superfamily domain-containing protein 1</fullName>
    </alternativeName>
</protein>
<evidence type="ECO:0000256" key="7">
    <source>
        <dbReference type="ARBA" id="ARBA00023228"/>
    </source>
</evidence>
<keyword evidence="6 25" id="KW-0472">Membrane</keyword>
<keyword evidence="5 25" id="KW-1133">Transmembrane helix</keyword>
<evidence type="ECO:0000256" key="19">
    <source>
        <dbReference type="ARBA" id="ARBA00044919"/>
    </source>
</evidence>
<comment type="catalytic activity">
    <reaction evidence="9">
        <text>L-histidyl-glycine(out) = L-histidyl-glycine(in)</text>
        <dbReference type="Rhea" id="RHEA:79395"/>
        <dbReference type="ChEBI" id="CHEBI:229957"/>
    </reaction>
</comment>
<dbReference type="PROSITE" id="PS50850">
    <property type="entry name" value="MFS"/>
    <property type="match status" value="1"/>
</dbReference>
<feature type="transmembrane region" description="Helical" evidence="25">
    <location>
        <begin position="12"/>
        <end position="30"/>
    </location>
</feature>
<evidence type="ECO:0000256" key="15">
    <source>
        <dbReference type="ARBA" id="ARBA00044899"/>
    </source>
</evidence>
<evidence type="ECO:0000256" key="5">
    <source>
        <dbReference type="ARBA" id="ARBA00022989"/>
    </source>
</evidence>
<feature type="transmembrane region" description="Helical" evidence="25">
    <location>
        <begin position="352"/>
        <end position="373"/>
    </location>
</feature>
<evidence type="ECO:0000256" key="2">
    <source>
        <dbReference type="ARBA" id="ARBA00008335"/>
    </source>
</evidence>
<comment type="catalytic activity">
    <reaction evidence="8">
        <text>L-lysyl-L-alanine(out) = L-lysyl-L-alanine(in)</text>
        <dbReference type="Rhea" id="RHEA:79399"/>
        <dbReference type="ChEBI" id="CHEBI:229954"/>
    </reaction>
</comment>
<comment type="catalytic activity">
    <reaction evidence="12">
        <text>L-lysyl-L-alpha-amino acid(out) = L-lysyl-L-alpha-amino acid(in)</text>
        <dbReference type="Rhea" id="RHEA:79387"/>
        <dbReference type="ChEBI" id="CHEBI:229965"/>
    </reaction>
</comment>
<comment type="catalytic activity">
    <reaction evidence="18">
        <text>L-histidyl-L-alpha-amino acid(out) = L-histidyl-L-alpha-amino acid(in)</text>
        <dbReference type="Rhea" id="RHEA:79379"/>
        <dbReference type="ChEBI" id="CHEBI:229964"/>
    </reaction>
</comment>
<name>A0A5K7Z252_9BACT</name>
<evidence type="ECO:0000256" key="16">
    <source>
        <dbReference type="ARBA" id="ARBA00044900"/>
    </source>
</evidence>
<comment type="similarity">
    <text evidence="2">Belongs to the major facilitator superfamily.</text>
</comment>
<evidence type="ECO:0000259" key="26">
    <source>
        <dbReference type="PROSITE" id="PS50850"/>
    </source>
</evidence>
<dbReference type="PANTHER" id="PTHR23512:SF3">
    <property type="entry name" value="MAJOR FACILITATOR SUPERFAMILY DOMAIN-CONTAINING PROTEIN 1"/>
    <property type="match status" value="1"/>
</dbReference>
<dbReference type="GO" id="GO:0005765">
    <property type="term" value="C:lysosomal membrane"/>
    <property type="evidence" value="ECO:0007669"/>
    <property type="project" value="UniProtKB-SubCell"/>
</dbReference>
<dbReference type="Proteomes" id="UP000427769">
    <property type="component" value="Chromosome"/>
</dbReference>
<evidence type="ECO:0000313" key="28">
    <source>
        <dbReference type="Proteomes" id="UP000427769"/>
    </source>
</evidence>
<keyword evidence="7" id="KW-0458">Lysosome</keyword>
<organism evidence="27 28">
    <name type="scientific">Desulfosarcina widdelii</name>
    <dbReference type="NCBI Taxonomy" id="947919"/>
    <lineage>
        <taxon>Bacteria</taxon>
        <taxon>Pseudomonadati</taxon>
        <taxon>Thermodesulfobacteriota</taxon>
        <taxon>Desulfobacteria</taxon>
        <taxon>Desulfobacterales</taxon>
        <taxon>Desulfosarcinaceae</taxon>
        <taxon>Desulfosarcina</taxon>
    </lineage>
</organism>
<proteinExistence type="inferred from homology"/>
<dbReference type="SUPFAM" id="SSF103473">
    <property type="entry name" value="MFS general substrate transporter"/>
    <property type="match status" value="1"/>
</dbReference>
<evidence type="ECO:0000313" key="27">
    <source>
        <dbReference type="EMBL" id="BBO74173.1"/>
    </source>
</evidence>
<dbReference type="EMBL" id="AP021875">
    <property type="protein sequence ID" value="BBO74173.1"/>
    <property type="molecule type" value="Genomic_DNA"/>
</dbReference>
<evidence type="ECO:0000256" key="3">
    <source>
        <dbReference type="ARBA" id="ARBA00022448"/>
    </source>
</evidence>
<comment type="catalytic activity">
    <reaction evidence="15">
        <text>L-arginyl-L-alpha-amino acid(out) = L-arginyl-L-alpha-amino acid(in)</text>
        <dbReference type="Rhea" id="RHEA:79371"/>
        <dbReference type="ChEBI" id="CHEBI:84315"/>
    </reaction>
</comment>
<feature type="transmembrane region" description="Helical" evidence="25">
    <location>
        <begin position="212"/>
        <end position="236"/>
    </location>
</feature>
<evidence type="ECO:0000256" key="17">
    <source>
        <dbReference type="ARBA" id="ARBA00044903"/>
    </source>
</evidence>
<dbReference type="InterPro" id="IPR036259">
    <property type="entry name" value="MFS_trans_sf"/>
</dbReference>
<evidence type="ECO:0000256" key="6">
    <source>
        <dbReference type="ARBA" id="ARBA00023136"/>
    </source>
</evidence>
<evidence type="ECO:0000256" key="18">
    <source>
        <dbReference type="ARBA" id="ARBA00044912"/>
    </source>
</evidence>
<dbReference type="GO" id="GO:0022857">
    <property type="term" value="F:transmembrane transporter activity"/>
    <property type="evidence" value="ECO:0007669"/>
    <property type="project" value="InterPro"/>
</dbReference>
<evidence type="ECO:0000256" key="23">
    <source>
        <dbReference type="ARBA" id="ARBA00045709"/>
    </source>
</evidence>
<evidence type="ECO:0000256" key="9">
    <source>
        <dbReference type="ARBA" id="ARBA00044878"/>
    </source>
</evidence>
<dbReference type="InterPro" id="IPR011701">
    <property type="entry name" value="MFS"/>
</dbReference>
<feature type="domain" description="Major facilitator superfamily (MFS) profile" evidence="26">
    <location>
        <begin position="17"/>
        <end position="419"/>
    </location>
</feature>
<evidence type="ECO:0000256" key="1">
    <source>
        <dbReference type="ARBA" id="ARBA00004155"/>
    </source>
</evidence>
<comment type="catalytic activity">
    <reaction evidence="11">
        <text>L-alpha-aminoacyl-L-histidine(out) = L-alpha-aminoacyl-L-histidine(in)</text>
        <dbReference type="Rhea" id="RHEA:79375"/>
        <dbReference type="ChEBI" id="CHEBI:229967"/>
    </reaction>
</comment>
<comment type="function">
    <text evidence="23">Lysosomal dipeptide uniporter that selectively exports lysine, arginine or histidine-containing dipeptides with a net positive charge from the lysosome lumen into the cytosol. Could play a role in a specific type of protein O-glycosylation indirectly regulating macrophages migration and tissue invasion. Also essential for liver homeostasis.</text>
</comment>
<gene>
    <name evidence="27" type="ORF">DSCW_15900</name>
</gene>
<feature type="transmembrane region" description="Helical" evidence="25">
    <location>
        <begin position="50"/>
        <end position="71"/>
    </location>
</feature>
<keyword evidence="28" id="KW-1185">Reference proteome</keyword>
<dbReference type="KEGG" id="dwd:DSCW_15900"/>
<comment type="catalytic activity">
    <reaction evidence="10">
        <text>L-alpha-aminoacyl-L-arginine(out) = L-alpha-aminoacyl-L-arginine(in)</text>
        <dbReference type="Rhea" id="RHEA:79367"/>
        <dbReference type="ChEBI" id="CHEBI:229968"/>
    </reaction>
</comment>
<comment type="catalytic activity">
    <reaction evidence="20">
        <text>L-lysyl-glycine(out) = L-lysyl-glycine(in)</text>
        <dbReference type="Rhea" id="RHEA:79407"/>
        <dbReference type="ChEBI" id="CHEBI:191202"/>
    </reaction>
</comment>
<dbReference type="InterPro" id="IPR052187">
    <property type="entry name" value="MFSD1"/>
</dbReference>
<dbReference type="PANTHER" id="PTHR23512">
    <property type="entry name" value="MAJOR FACILITATOR SUPERFAMILY DOMAIN-CONTAINING PROTEIN 1"/>
    <property type="match status" value="1"/>
</dbReference>
<evidence type="ECO:0000256" key="4">
    <source>
        <dbReference type="ARBA" id="ARBA00022692"/>
    </source>
</evidence>
<evidence type="ECO:0000256" key="8">
    <source>
        <dbReference type="ARBA" id="ARBA00044876"/>
    </source>
</evidence>
<feature type="transmembrane region" description="Helical" evidence="25">
    <location>
        <begin position="265"/>
        <end position="283"/>
    </location>
</feature>
<comment type="catalytic activity">
    <reaction evidence="19">
        <text>L-alanyl-L-lysine(out) = L-alanyl-L-lysine(in)</text>
        <dbReference type="Rhea" id="RHEA:79415"/>
        <dbReference type="ChEBI" id="CHEBI:192470"/>
    </reaction>
</comment>
<evidence type="ECO:0000256" key="12">
    <source>
        <dbReference type="ARBA" id="ARBA00044891"/>
    </source>
</evidence>
<comment type="subcellular location">
    <subcellularLocation>
        <location evidence="1">Lysosome membrane</location>
        <topology evidence="1">Multi-pass membrane protein</topology>
    </subcellularLocation>
</comment>
<feature type="transmembrane region" description="Helical" evidence="25">
    <location>
        <begin position="319"/>
        <end position="340"/>
    </location>
</feature>
<comment type="subunit">
    <text evidence="24">Homodimer. Interacts with lysosomal protein GLMP (via lumenal domain); the interaction starts while both proteins are still in the endoplasmic reticulum and is required for stabilization of MFSD1 in lysosomes but has no direct effect on its targeting to lysosomes or transporter activity.</text>
</comment>
<dbReference type="InterPro" id="IPR020846">
    <property type="entry name" value="MFS_dom"/>
</dbReference>
<feature type="transmembrane region" description="Helical" evidence="25">
    <location>
        <begin position="138"/>
        <end position="161"/>
    </location>
</feature>
<feature type="transmembrane region" description="Helical" evidence="25">
    <location>
        <begin position="173"/>
        <end position="191"/>
    </location>
</feature>
<dbReference type="AlphaFoldDB" id="A0A5K7Z252"/>
<feature type="transmembrane region" description="Helical" evidence="25">
    <location>
        <begin position="106"/>
        <end position="126"/>
    </location>
</feature>
<evidence type="ECO:0000256" key="13">
    <source>
        <dbReference type="ARBA" id="ARBA00044893"/>
    </source>
</evidence>
<dbReference type="Pfam" id="PF07690">
    <property type="entry name" value="MFS_1"/>
    <property type="match status" value="1"/>
</dbReference>
<keyword evidence="3" id="KW-0813">Transport</keyword>
<reference evidence="27 28" key="1">
    <citation type="submission" date="2019-11" db="EMBL/GenBank/DDBJ databases">
        <title>Comparative genomics of hydrocarbon-degrading Desulfosarcina strains.</title>
        <authorList>
            <person name="Watanabe M."/>
            <person name="Kojima H."/>
            <person name="Fukui M."/>
        </authorList>
    </citation>
    <scope>NUCLEOTIDE SEQUENCE [LARGE SCALE GENOMIC DNA]</scope>
    <source>
        <strain evidence="27 28">PP31</strain>
    </source>
</reference>
<comment type="catalytic activity">
    <reaction evidence="14">
        <text>L-aspartyl-L-lysine(out) = L-aspartyl-L-lysine(in)</text>
        <dbReference type="Rhea" id="RHEA:79411"/>
        <dbReference type="ChEBI" id="CHEBI:229953"/>
    </reaction>
</comment>
<keyword evidence="4 25" id="KW-0812">Transmembrane</keyword>
<dbReference type="RefSeq" id="WP_155303222.1">
    <property type="nucleotide sequence ID" value="NZ_AP021875.1"/>
</dbReference>
<evidence type="ECO:0000256" key="22">
    <source>
        <dbReference type="ARBA" id="ARBA00045018"/>
    </source>
</evidence>
<dbReference type="InterPro" id="IPR000849">
    <property type="entry name" value="Sugar_P_transporter"/>
</dbReference>
<evidence type="ECO:0000256" key="10">
    <source>
        <dbReference type="ARBA" id="ARBA00044881"/>
    </source>
</evidence>
<dbReference type="Gene3D" id="1.20.1250.20">
    <property type="entry name" value="MFS general substrate transporter like domains"/>
    <property type="match status" value="2"/>
</dbReference>
<evidence type="ECO:0000256" key="24">
    <source>
        <dbReference type="ARBA" id="ARBA00046376"/>
    </source>
</evidence>
<comment type="catalytic activity">
    <reaction evidence="13">
        <text>L-alpha-aminoacyl-L-lysine(out) = L-alpha-aminoacyl-L-lysine(in)</text>
        <dbReference type="Rhea" id="RHEA:79383"/>
        <dbReference type="ChEBI" id="CHEBI:229966"/>
    </reaction>
</comment>
<evidence type="ECO:0000256" key="14">
    <source>
        <dbReference type="ARBA" id="ARBA00044898"/>
    </source>
</evidence>
<comment type="catalytic activity">
    <reaction evidence="17">
        <text>L-arginyl-glycine(out) = L-arginyl-glycine(in)</text>
        <dbReference type="Rhea" id="RHEA:79391"/>
        <dbReference type="ChEBI" id="CHEBI:229955"/>
    </reaction>
</comment>
<feature type="transmembrane region" description="Helical" evidence="25">
    <location>
        <begin position="393"/>
        <end position="414"/>
    </location>
</feature>
<evidence type="ECO:0000256" key="11">
    <source>
        <dbReference type="ARBA" id="ARBA00044884"/>
    </source>
</evidence>
<dbReference type="PIRSF" id="PIRSF002808">
    <property type="entry name" value="Hexose_phosphate_transp"/>
    <property type="match status" value="1"/>
</dbReference>
<evidence type="ECO:0000256" key="21">
    <source>
        <dbReference type="ARBA" id="ARBA00044985"/>
    </source>
</evidence>
<dbReference type="OrthoDB" id="5315372at2"/>
<feature type="transmembrane region" description="Helical" evidence="25">
    <location>
        <begin position="295"/>
        <end position="313"/>
    </location>
</feature>
<feature type="transmembrane region" description="Helical" evidence="25">
    <location>
        <begin position="83"/>
        <end position="100"/>
    </location>
</feature>
<sequence>MKPPEVPAHRDPHRWIVFAIICLIYFFVYFHRVSTSVIVSDLLADFDTTATALGLMSSMYFYIYALNQPIVGYLADRIGPRRVIAWWSVTAAAGCFLFGLAPSVGWASVGRALIGFGVGGVYVPTVKALSQWFRQKEFATMVGLLMAVGNFGAVVATTPLAWAAGRWGWRPTFFLIGGISLALALLMLLATRDAPEPQKPEAGHTDKPTSGLLNSIGIVLAAPQFWLVAVTFFGFYGTAVTLQGLWATPFLMAVLDIERMLASKLNMLIPIGVIIGAPFFGWLPDRFALNKSRVLTTITLVYSLCWLALLPVFDWLELPGFAMILLLIGLMIGGFISTIWGIIRESTPTERLGLTSGLLNPAPFLGVAAFQVLTGSIIDRAGQAGELVPLSGFTTSFGVCLAASLACLVLSFFIRSKPMAKKRL</sequence>
<evidence type="ECO:0000256" key="25">
    <source>
        <dbReference type="SAM" id="Phobius"/>
    </source>
</evidence>
<accession>A0A5K7Z252</accession>
<comment type="catalytic activity">
    <reaction evidence="16">
        <text>L-lysyl-L-lysine(out) = L-lysyl-L-lysine(in)</text>
        <dbReference type="Rhea" id="RHEA:79403"/>
        <dbReference type="ChEBI" id="CHEBI:229956"/>
    </reaction>
</comment>
<evidence type="ECO:0000256" key="20">
    <source>
        <dbReference type="ARBA" id="ARBA00044924"/>
    </source>
</evidence>